<keyword evidence="3" id="KW-1185">Reference proteome</keyword>
<evidence type="ECO:0000313" key="2">
    <source>
        <dbReference type="EMBL" id="GLU46077.1"/>
    </source>
</evidence>
<comment type="caution">
    <text evidence="2">The sequence shown here is derived from an EMBL/GenBank/DDBJ whole genome shotgun (WGS) entry which is preliminary data.</text>
</comment>
<sequence length="65" mass="6999">MRPTFAHEGGGHNTRPAESARDPPPPPNQEDKGRKTSLLRAYLAFSGLGYRSDSRSNGYRAAGVA</sequence>
<reference evidence="2" key="1">
    <citation type="submission" date="2023-02" db="EMBL/GenBank/DDBJ databases">
        <title>Nocardiopsis ansamitocini NBRC 112285.</title>
        <authorList>
            <person name="Ichikawa N."/>
            <person name="Sato H."/>
            <person name="Tonouchi N."/>
        </authorList>
    </citation>
    <scope>NUCLEOTIDE SEQUENCE</scope>
    <source>
        <strain evidence="2">NBRC 112285</strain>
    </source>
</reference>
<dbReference type="AlphaFoldDB" id="A0A9W6P2U6"/>
<gene>
    <name evidence="2" type="ORF">Nans01_04280</name>
</gene>
<name>A0A9W6P2U6_9ACTN</name>
<organism evidence="2 3">
    <name type="scientific">Nocardiopsis ansamitocini</name>
    <dbReference type="NCBI Taxonomy" id="1670832"/>
    <lineage>
        <taxon>Bacteria</taxon>
        <taxon>Bacillati</taxon>
        <taxon>Actinomycetota</taxon>
        <taxon>Actinomycetes</taxon>
        <taxon>Streptosporangiales</taxon>
        <taxon>Nocardiopsidaceae</taxon>
        <taxon>Nocardiopsis</taxon>
    </lineage>
</organism>
<dbReference type="EMBL" id="BSQG01000001">
    <property type="protein sequence ID" value="GLU46077.1"/>
    <property type="molecule type" value="Genomic_DNA"/>
</dbReference>
<feature type="region of interest" description="Disordered" evidence="1">
    <location>
        <begin position="1"/>
        <end position="37"/>
    </location>
</feature>
<accession>A0A9W6P2U6</accession>
<proteinExistence type="predicted"/>
<evidence type="ECO:0000313" key="3">
    <source>
        <dbReference type="Proteomes" id="UP001165092"/>
    </source>
</evidence>
<protein>
    <submittedName>
        <fullName evidence="2">Uncharacterized protein</fullName>
    </submittedName>
</protein>
<evidence type="ECO:0000256" key="1">
    <source>
        <dbReference type="SAM" id="MobiDB-lite"/>
    </source>
</evidence>
<dbReference type="Proteomes" id="UP001165092">
    <property type="component" value="Unassembled WGS sequence"/>
</dbReference>